<evidence type="ECO:0000313" key="13">
    <source>
        <dbReference type="Proteomes" id="UP001362311"/>
    </source>
</evidence>
<comment type="subunit">
    <text evidence="10">Heterotetramer, composed of two GyrA and two GyrB chains. In the heterotetramer, GyrA contains the active site tyrosine that forms a transient covalent intermediate with DNA, while GyrB binds cofactors and catalyzes ATP hydrolysis.</text>
</comment>
<evidence type="ECO:0000256" key="10">
    <source>
        <dbReference type="HAMAP-Rule" id="MF_01898"/>
    </source>
</evidence>
<dbReference type="GO" id="GO:0006261">
    <property type="term" value="P:DNA-templated DNA replication"/>
    <property type="evidence" value="ECO:0007669"/>
    <property type="project" value="UniProtKB-UniRule"/>
</dbReference>
<dbReference type="InterPro" id="IPR034160">
    <property type="entry name" value="TOPRIM_GyrB"/>
</dbReference>
<protein>
    <recommendedName>
        <fullName evidence="10">DNA gyrase subunit B</fullName>
        <ecNumber evidence="10">5.6.2.2</ecNumber>
    </recommendedName>
</protein>
<dbReference type="EC" id="5.6.2.2" evidence="10"/>
<comment type="similarity">
    <text evidence="2 10">Belongs to the type II topoisomerase GyrB family.</text>
</comment>
<dbReference type="PRINTS" id="PR00418">
    <property type="entry name" value="TPI2FAMILY"/>
</dbReference>
<feature type="domain" description="Toprim" evidence="11">
    <location>
        <begin position="430"/>
        <end position="548"/>
    </location>
</feature>
<dbReference type="Proteomes" id="UP001362311">
    <property type="component" value="Unassembled WGS sequence"/>
</dbReference>
<accession>A0ABD5JZ66</accession>
<proteinExistence type="inferred from homology"/>
<dbReference type="NCBIfam" id="NF011501">
    <property type="entry name" value="PRK14939.1"/>
    <property type="match status" value="1"/>
</dbReference>
<dbReference type="AlphaFoldDB" id="A0ABD5JZ66"/>
<feature type="site" description="Interaction with DNA" evidence="10">
    <location>
        <position position="461"/>
    </location>
</feature>
<comment type="cofactor">
    <cofactor evidence="10">
        <name>Mg(2+)</name>
        <dbReference type="ChEBI" id="CHEBI:18420"/>
    </cofactor>
    <cofactor evidence="10">
        <name>Mn(2+)</name>
        <dbReference type="ChEBI" id="CHEBI:29035"/>
    </cofactor>
    <cofactor evidence="10">
        <name>Ca(2+)</name>
        <dbReference type="ChEBI" id="CHEBI:29108"/>
    </cofactor>
    <text evidence="10">Binds two Mg(2+) per subunit. The magnesium ions form salt bridges with both the protein and the DNA. Can also accept other divalent metal cations, such as Mn(2+) or Ca(2+).</text>
</comment>
<evidence type="ECO:0000256" key="4">
    <source>
        <dbReference type="ARBA" id="ARBA00022741"/>
    </source>
</evidence>
<dbReference type="FunFam" id="3.30.230.10:FF:000005">
    <property type="entry name" value="DNA gyrase subunit B"/>
    <property type="match status" value="1"/>
</dbReference>
<dbReference type="PROSITE" id="PS00177">
    <property type="entry name" value="TOPOISOMERASE_II"/>
    <property type="match status" value="1"/>
</dbReference>
<dbReference type="PROSITE" id="PS50880">
    <property type="entry name" value="TOPRIM"/>
    <property type="match status" value="1"/>
</dbReference>
<dbReference type="InterPro" id="IPR013760">
    <property type="entry name" value="Topo_IIA-like_dom_sf"/>
</dbReference>
<dbReference type="InterPro" id="IPR011557">
    <property type="entry name" value="GyrB"/>
</dbReference>
<feature type="binding site" evidence="10">
    <location>
        <position position="436"/>
    </location>
    <ligand>
        <name>Mg(2+)</name>
        <dbReference type="ChEBI" id="CHEBI:18420"/>
        <label>1</label>
        <note>catalytic</note>
    </ligand>
</feature>
<dbReference type="FunFam" id="3.40.50.670:FF:000001">
    <property type="entry name" value="DNA topoisomerase 2"/>
    <property type="match status" value="1"/>
</dbReference>
<gene>
    <name evidence="10 12" type="primary">gyrB</name>
    <name evidence="12" type="ORF">WIX40_13030</name>
</gene>
<dbReference type="InterPro" id="IPR006171">
    <property type="entry name" value="TOPRIM_dom"/>
</dbReference>
<organism evidence="12 13">
    <name type="scientific">Ochrobactrum teleogrylli</name>
    <dbReference type="NCBI Taxonomy" id="2479765"/>
    <lineage>
        <taxon>Bacteria</taxon>
        <taxon>Pseudomonadati</taxon>
        <taxon>Pseudomonadota</taxon>
        <taxon>Alphaproteobacteria</taxon>
        <taxon>Hyphomicrobiales</taxon>
        <taxon>Brucellaceae</taxon>
        <taxon>Brucella/Ochrobactrum group</taxon>
        <taxon>Ochrobactrum</taxon>
    </lineage>
</organism>
<dbReference type="GO" id="GO:0005524">
    <property type="term" value="F:ATP binding"/>
    <property type="evidence" value="ECO:0007669"/>
    <property type="project" value="UniProtKB-UniRule"/>
</dbReference>
<dbReference type="Gene3D" id="3.30.230.10">
    <property type="match status" value="1"/>
</dbReference>
<dbReference type="SUPFAM" id="SSF55874">
    <property type="entry name" value="ATPase domain of HSP90 chaperone/DNA topoisomerase II/histidine kinase"/>
    <property type="match status" value="1"/>
</dbReference>
<dbReference type="EMBL" id="JBBHKQ010000001">
    <property type="protein sequence ID" value="MEJ5901031.1"/>
    <property type="molecule type" value="Genomic_DNA"/>
</dbReference>
<comment type="subcellular location">
    <subcellularLocation>
        <location evidence="10">Cytoplasm</location>
    </subcellularLocation>
</comment>
<dbReference type="PANTHER" id="PTHR45866">
    <property type="entry name" value="DNA GYRASE/TOPOISOMERASE SUBUNIT B"/>
    <property type="match status" value="1"/>
</dbReference>
<dbReference type="InterPro" id="IPR013759">
    <property type="entry name" value="Topo_IIA_B_C"/>
</dbReference>
<evidence type="ECO:0000256" key="7">
    <source>
        <dbReference type="ARBA" id="ARBA00023029"/>
    </source>
</evidence>
<dbReference type="InterPro" id="IPR003594">
    <property type="entry name" value="HATPase_dom"/>
</dbReference>
<keyword evidence="5 10" id="KW-0067">ATP-binding</keyword>
<dbReference type="InterPro" id="IPR036890">
    <property type="entry name" value="HATPase_C_sf"/>
</dbReference>
<dbReference type="CDD" id="cd16928">
    <property type="entry name" value="HATPase_GyrB-like"/>
    <property type="match status" value="1"/>
</dbReference>
<dbReference type="PRINTS" id="PR01159">
    <property type="entry name" value="DNAGYRASEB"/>
</dbReference>
<dbReference type="SUPFAM" id="SSF54211">
    <property type="entry name" value="Ribosomal protein S5 domain 2-like"/>
    <property type="match status" value="1"/>
</dbReference>
<evidence type="ECO:0000256" key="9">
    <source>
        <dbReference type="ARBA" id="ARBA00023235"/>
    </source>
</evidence>
<dbReference type="InterPro" id="IPR018522">
    <property type="entry name" value="TopoIIA_CS"/>
</dbReference>
<dbReference type="InterPro" id="IPR001241">
    <property type="entry name" value="Topo_IIA"/>
</dbReference>
<name>A0ABD5JZ66_9HYPH</name>
<dbReference type="CDD" id="cd00822">
    <property type="entry name" value="TopoII_Trans_DNA_gyrase"/>
    <property type="match status" value="1"/>
</dbReference>
<reference evidence="12 13" key="1">
    <citation type="submission" date="2024-03" db="EMBL/GenBank/DDBJ databases">
        <title>Reference genomes for the five species model microbial community.</title>
        <authorList>
            <person name="Padfield D."/>
        </authorList>
    </citation>
    <scope>NUCLEOTIDE SEQUENCE [LARGE SCALE GENOMIC DNA]</scope>
    <source>
        <strain evidence="12 13">AB1</strain>
    </source>
</reference>
<dbReference type="GO" id="GO:0003918">
    <property type="term" value="F:DNA topoisomerase type II (double strand cut, ATP-hydrolyzing) activity"/>
    <property type="evidence" value="ECO:0007669"/>
    <property type="project" value="UniProtKB-UniRule"/>
</dbReference>
<dbReference type="SMART" id="SM00433">
    <property type="entry name" value="TOP2c"/>
    <property type="match status" value="1"/>
</dbReference>
<dbReference type="Gene3D" id="3.40.50.670">
    <property type="match status" value="2"/>
</dbReference>
<dbReference type="InterPro" id="IPR013506">
    <property type="entry name" value="Topo_IIA_bsu_dom2"/>
</dbReference>
<comment type="function">
    <text evidence="10">A type II topoisomerase that negatively supercoils closed circular double-stranded (ds) DNA in an ATP-dependent manner to modulate DNA topology and maintain chromosomes in an underwound state. Negative supercoiling favors strand separation, and DNA replication, transcription, recombination and repair, all of which involve strand separation. Also able to catalyze the interconversion of other topological isomers of dsDNA rings, including catenanes and knotted rings. Type II topoisomerases break and join 2 DNA strands simultaneously in an ATP-dependent manner.</text>
</comment>
<dbReference type="Gene3D" id="3.30.565.10">
    <property type="entry name" value="Histidine kinase-like ATPase, C-terminal domain"/>
    <property type="match status" value="1"/>
</dbReference>
<dbReference type="FunFam" id="3.30.565.10:FF:000002">
    <property type="entry name" value="DNA gyrase subunit B"/>
    <property type="match status" value="1"/>
</dbReference>
<evidence type="ECO:0000256" key="8">
    <source>
        <dbReference type="ARBA" id="ARBA00023125"/>
    </source>
</evidence>
<evidence type="ECO:0000313" key="12">
    <source>
        <dbReference type="EMBL" id="MEJ5901031.1"/>
    </source>
</evidence>
<comment type="caution">
    <text evidence="12">The sequence shown here is derived from an EMBL/GenBank/DDBJ whole genome shotgun (WGS) entry which is preliminary data.</text>
</comment>
<dbReference type="Pfam" id="PF01751">
    <property type="entry name" value="Toprim"/>
    <property type="match status" value="1"/>
</dbReference>
<keyword evidence="3 10" id="KW-0479">Metal-binding</keyword>
<sequence>MSDTPEMNSEASAEYGADSIRVLKGLDAVRKRPGMYIGDTDDGSGLHHMVYEVVDNAIDEALAGHATLVTVTLNADGSCTVTDNGRGIPTDIHKEEGVSAAEVIMTQLHAGGKFDQNSYKVSGGLHGVGVSVVNALSVWLKLKIRRYGKVHEMSFTHGVADAPLVVTGDVADGETGTSVTFLPSTETFSMVEFDYDTLERRLRELAFLNSGVRIKLTDNRHADAKEHELHYDGGLIEFVKYIDQNKKPLIDEPVYIRSEKDGMTVEVAMWWNDSYHEKVLCFTNNIPQRDGGTHLAGFRGALTRQVTGYADASGMTKKEKVQLTGDDCREGLTAVLSVKVPDPKFSSQTKDKLVSSEVRPVVESLVNEALSIWLEEHPAQGKAVVEKVIQAAAAREAARKARDITRKSTLSVTSLPGKLADCQERDPAKSELFIVEGDSAGGSAKSGRSRQNQAILPLRGKILNVERVRFDRMLSSDQVGTLITALGTSIGKDETHGFNADKLRYHKIIIMTDADVDGAHIRTLLLTFFFRQMPELIERGHIYIAQPPLYKVSRGKSSQYIKNEAAFEDFLIETGLEEAALEMASGEVRAGPDLRAVVDDARTLRQLLQGLHTRYDRRVVEQAAIAGLLNPDASKDNATAQRSADTVATRLDMISEETERGWTGHVMDDGGYRFERMVRGVKDVAILDMALLGSADARQIDRVAGRMSETFAEPPMLRRKDRSDVLSGPMALLDAVFATGRKGLTLQRYKGLGEMNAEQLWETTLDPNVRSLLQVKVTDATDADSLFSRLMGDEVEPRREFIQENALSVANLDV</sequence>
<dbReference type="GO" id="GO:0003677">
    <property type="term" value="F:DNA binding"/>
    <property type="evidence" value="ECO:0007669"/>
    <property type="project" value="UniProtKB-KW"/>
</dbReference>
<keyword evidence="6 10" id="KW-0460">Magnesium</keyword>
<dbReference type="InterPro" id="IPR002288">
    <property type="entry name" value="DNA_gyrase_B_C"/>
</dbReference>
<dbReference type="Pfam" id="PF00986">
    <property type="entry name" value="DNA_gyraseB_C"/>
    <property type="match status" value="1"/>
</dbReference>
<dbReference type="NCBIfam" id="TIGR01059">
    <property type="entry name" value="gyrB"/>
    <property type="match status" value="1"/>
</dbReference>
<keyword evidence="7 10" id="KW-0799">Topoisomerase</keyword>
<keyword evidence="9 10" id="KW-0413">Isomerase</keyword>
<dbReference type="HAMAP" id="MF_01898">
    <property type="entry name" value="GyrB"/>
    <property type="match status" value="1"/>
</dbReference>
<evidence type="ECO:0000256" key="5">
    <source>
        <dbReference type="ARBA" id="ARBA00022840"/>
    </source>
</evidence>
<feature type="binding site" evidence="10">
    <location>
        <position position="513"/>
    </location>
    <ligand>
        <name>Mg(2+)</name>
        <dbReference type="ChEBI" id="CHEBI:18420"/>
        <label>2</label>
    </ligand>
</feature>
<dbReference type="Pfam" id="PF02518">
    <property type="entry name" value="HATPase_c"/>
    <property type="match status" value="1"/>
</dbReference>
<evidence type="ECO:0000256" key="1">
    <source>
        <dbReference type="ARBA" id="ARBA00000185"/>
    </source>
</evidence>
<dbReference type="InterPro" id="IPR000565">
    <property type="entry name" value="Topo_IIA_B"/>
</dbReference>
<keyword evidence="8" id="KW-0238">DNA-binding</keyword>
<keyword evidence="4 10" id="KW-0547">Nucleotide-binding</keyword>
<evidence type="ECO:0000256" key="2">
    <source>
        <dbReference type="ARBA" id="ARBA00010708"/>
    </source>
</evidence>
<keyword evidence="10" id="KW-0963">Cytoplasm</keyword>
<evidence type="ECO:0000256" key="3">
    <source>
        <dbReference type="ARBA" id="ARBA00022723"/>
    </source>
</evidence>
<dbReference type="CDD" id="cd03366">
    <property type="entry name" value="TOPRIM_TopoIIA_GyrB"/>
    <property type="match status" value="1"/>
</dbReference>
<comment type="miscellaneous">
    <text evidence="10">Few gyrases are as efficient as E.coli at forming negative supercoils. Not all organisms have 2 type II topoisomerases; in organisms with a single type II topoisomerase this enzyme also has to decatenate newly replicated chromosomes.</text>
</comment>
<evidence type="ECO:0000256" key="6">
    <source>
        <dbReference type="ARBA" id="ARBA00022842"/>
    </source>
</evidence>
<dbReference type="Pfam" id="PF00204">
    <property type="entry name" value="DNA_gyraseB"/>
    <property type="match status" value="1"/>
</dbReference>
<feature type="binding site" evidence="10">
    <location>
        <position position="513"/>
    </location>
    <ligand>
        <name>Mg(2+)</name>
        <dbReference type="ChEBI" id="CHEBI:18420"/>
        <label>1</label>
        <note>catalytic</note>
    </ligand>
</feature>
<feature type="site" description="Interaction with DNA" evidence="10">
    <location>
        <position position="464"/>
    </location>
</feature>
<dbReference type="GO" id="GO:0006265">
    <property type="term" value="P:DNA topological change"/>
    <property type="evidence" value="ECO:0007669"/>
    <property type="project" value="UniProtKB-UniRule"/>
</dbReference>
<evidence type="ECO:0000259" key="11">
    <source>
        <dbReference type="PROSITE" id="PS50880"/>
    </source>
</evidence>
<feature type="binding site" evidence="10">
    <location>
        <position position="515"/>
    </location>
    <ligand>
        <name>Mg(2+)</name>
        <dbReference type="ChEBI" id="CHEBI:18420"/>
        <label>2</label>
    </ligand>
</feature>
<dbReference type="InterPro" id="IPR014721">
    <property type="entry name" value="Ribsml_uS5_D2-typ_fold_subgr"/>
</dbReference>
<dbReference type="InterPro" id="IPR020568">
    <property type="entry name" value="Ribosomal_Su5_D2-typ_SF"/>
</dbReference>
<dbReference type="RefSeq" id="WP_339440110.1">
    <property type="nucleotide sequence ID" value="NZ_JBBHKQ010000001.1"/>
</dbReference>
<dbReference type="GO" id="GO:0005737">
    <property type="term" value="C:cytoplasm"/>
    <property type="evidence" value="ECO:0007669"/>
    <property type="project" value="UniProtKB-SubCell"/>
</dbReference>
<dbReference type="PANTHER" id="PTHR45866:SF1">
    <property type="entry name" value="DNA GYRASE SUBUNIT B, MITOCHONDRIAL"/>
    <property type="match status" value="1"/>
</dbReference>
<dbReference type="SUPFAM" id="SSF56719">
    <property type="entry name" value="Type II DNA topoisomerase"/>
    <property type="match status" value="1"/>
</dbReference>
<dbReference type="NCBIfam" id="NF004189">
    <property type="entry name" value="PRK05644.1"/>
    <property type="match status" value="1"/>
</dbReference>
<dbReference type="GO" id="GO:0046872">
    <property type="term" value="F:metal ion binding"/>
    <property type="evidence" value="ECO:0007669"/>
    <property type="project" value="UniProtKB-KW"/>
</dbReference>
<comment type="catalytic activity">
    <reaction evidence="1 10">
        <text>ATP-dependent breakage, passage and rejoining of double-stranded DNA.</text>
        <dbReference type="EC" id="5.6.2.2"/>
    </reaction>
</comment>
<dbReference type="SMART" id="SM00387">
    <property type="entry name" value="HATPase_c"/>
    <property type="match status" value="1"/>
</dbReference>